<feature type="chain" id="PRO_5045541022" description="Lipoprotein" evidence="2">
    <location>
        <begin position="25"/>
        <end position="91"/>
    </location>
</feature>
<sequence length="91" mass="9993">MKRGWMSKGARGFLAAATVAVALAGCSHGDKRDEKKGDTRCAESRDLTCVTGTECSMDRDRGCEVCRCSPADALTPTDKRRPEAMDPQRRW</sequence>
<accession>A0ABX7MYL0</accession>
<feature type="region of interest" description="Disordered" evidence="1">
    <location>
        <begin position="71"/>
        <end position="91"/>
    </location>
</feature>
<dbReference type="EMBL" id="CP071091">
    <property type="protein sequence ID" value="QSQ11516.1"/>
    <property type="molecule type" value="Genomic_DNA"/>
</dbReference>
<keyword evidence="4" id="KW-1185">Reference proteome</keyword>
<reference evidence="3 4" key="1">
    <citation type="submission" date="2021-02" db="EMBL/GenBank/DDBJ databases">
        <title>De Novo genome assembly of isolated myxobacteria.</title>
        <authorList>
            <person name="Stevens D.C."/>
        </authorList>
    </citation>
    <scope>NUCLEOTIDE SEQUENCE [LARGE SCALE GENOMIC DNA]</scope>
    <source>
        <strain evidence="3 4">SCHIC003</strain>
    </source>
</reference>
<evidence type="ECO:0000313" key="4">
    <source>
        <dbReference type="Proteomes" id="UP000663090"/>
    </source>
</evidence>
<proteinExistence type="predicted"/>
<evidence type="ECO:0000256" key="2">
    <source>
        <dbReference type="SAM" id="SignalP"/>
    </source>
</evidence>
<evidence type="ECO:0000256" key="1">
    <source>
        <dbReference type="SAM" id="MobiDB-lite"/>
    </source>
</evidence>
<keyword evidence="2" id="KW-0732">Signal</keyword>
<name>A0ABX7MYL0_9BACT</name>
<gene>
    <name evidence="3" type="ORF">JY572_24270</name>
</gene>
<evidence type="ECO:0000313" key="3">
    <source>
        <dbReference type="EMBL" id="QSQ11516.1"/>
    </source>
</evidence>
<feature type="compositionally biased region" description="Basic and acidic residues" evidence="1">
    <location>
        <begin position="77"/>
        <end position="91"/>
    </location>
</feature>
<feature type="signal peptide" evidence="2">
    <location>
        <begin position="1"/>
        <end position="24"/>
    </location>
</feature>
<evidence type="ECO:0008006" key="5">
    <source>
        <dbReference type="Google" id="ProtNLM"/>
    </source>
</evidence>
<dbReference type="PROSITE" id="PS51257">
    <property type="entry name" value="PROKAR_LIPOPROTEIN"/>
    <property type="match status" value="1"/>
</dbReference>
<dbReference type="Proteomes" id="UP000663090">
    <property type="component" value="Chromosome"/>
</dbReference>
<dbReference type="RefSeq" id="WP_206713265.1">
    <property type="nucleotide sequence ID" value="NZ_CP071091.1"/>
</dbReference>
<protein>
    <recommendedName>
        <fullName evidence="5">Lipoprotein</fullName>
    </recommendedName>
</protein>
<organism evidence="3 4">
    <name type="scientific">Myxococcus landrumensis</name>
    <dbReference type="NCBI Taxonomy" id="2813577"/>
    <lineage>
        <taxon>Bacteria</taxon>
        <taxon>Pseudomonadati</taxon>
        <taxon>Myxococcota</taxon>
        <taxon>Myxococcia</taxon>
        <taxon>Myxococcales</taxon>
        <taxon>Cystobacterineae</taxon>
        <taxon>Myxococcaceae</taxon>
        <taxon>Myxococcus</taxon>
    </lineage>
</organism>